<proteinExistence type="inferred from homology"/>
<keyword evidence="10 11" id="KW-0998">Cell outer membrane</keyword>
<dbReference type="NCBIfam" id="TIGR04057">
    <property type="entry name" value="SusC_RagA_signa"/>
    <property type="match status" value="1"/>
</dbReference>
<dbReference type="InterPro" id="IPR012910">
    <property type="entry name" value="Plug_dom"/>
</dbReference>
<keyword evidence="7" id="KW-0408">Iron</keyword>
<dbReference type="PANTHER" id="PTHR32552:SF68">
    <property type="entry name" value="FERRICHROME OUTER MEMBRANE TRANSPORTER_PHAGE RECEPTOR"/>
    <property type="match status" value="1"/>
</dbReference>
<reference evidence="14 15" key="1">
    <citation type="submission" date="2019-03" db="EMBL/GenBank/DDBJ databases">
        <title>Genomic Encyclopedia of Type Strains, Phase IV (KMG-IV): sequencing the most valuable type-strain genomes for metagenomic binning, comparative biology and taxonomic classification.</title>
        <authorList>
            <person name="Goeker M."/>
        </authorList>
    </citation>
    <scope>NUCLEOTIDE SEQUENCE [LARGE SCALE GENOMIC DNA]</scope>
    <source>
        <strain evidence="14 15">DSM 100059</strain>
    </source>
</reference>
<dbReference type="Gene3D" id="2.40.170.20">
    <property type="entry name" value="TonB-dependent receptor, beta-barrel domain"/>
    <property type="match status" value="1"/>
</dbReference>
<sequence length="1142" mass="124142">MRPIAIRRLLPQGRKLSSAAMRIVKLIGIIVLGTGLQASAGVFSQNISFSGRNVTLEKVFSIIHKQSGYFVFCDYSLIKEARRVNLDVRDASIQEVMTACLKDQPLSYEIVDKTIIIEPKKTAETQQVASLPPPVKIKGKITTDTGDPIPGVSIMIKGSNKGTVTNDNGEFELEGIDAGTTLVISSVGYERVEYKVSGRTSFTIRLKSKSATVNEIVVTALGISKEASKVGYSVSTVSGDQMTKARETNVALSLAGQVAGLNVHGANGGPASSARILLRGMPSMNSGGSPLFVINGVPIDNSQRGAAGEWGGSDNGDGISNVNPDDVESMTVLKGQAASALYGARASNGVILITTKKGRKGEATVEYNVNSVWDKAINNTDYQYEYGQGLEGAKPTTATGAQNSNRFSWGAKMDGSSITQYNGKTYAYSPFKNNLKDFYRTGPTLTNSLSVSGGSDKVTYRVSLSNMDNAGIVRNSGVNRKTVNLNLDGKVSDKLSVSLMANYIDQQDRNRPNLSDGPGNPNNFQFLAANVDERIFEPGYDSRGYEVVFSDDNYVTNPWFVVSKWINDVGRRRLISAVSAKYSFTSWLYLMGRIGYDLENDRYFTVTPTGTNYSFNSAGQSGQFNNLNTATIYELNEDALLGVNHKIVDGLNFDATLGANFRTNQGEQVGISGSQFVIPFLYTPSNVVSFGRSYEFAKKEVHSGFYSLDFSYKDFLSLGTTGRYDAYSTLPSNNRTIFTPSVSGSFLFSSLLHSKTLSYGKLRASYAQTSGEPFGGNFNYGAYQTSIYYSVGNGINGVSTGNFSSTLPNLLLKPFTKTETEIGTELKFLNNRLGADLAYYHQVTHHEIMNATVSNATGYSSSVVGSGSIQNDGVEVLLTARPFETNDFAWNITVNYTHVMNKILHTDELNNNVTQGTYRPLNATTAFVVGKAGPQVMAYDYSRDAKGNIIVDGSGLPVSNGKQIPFGSVLPTDYGGVRNNFTYKSWSLDFLVDYNYGNKILSATQYYTIYRGLNKMTLAGRETGITTGVTSGGSSNTVTATAQDYYQRLASISRVDVLNGDFIKLRQVTVGYTLSRKVLGNIPLFSQIQLSLVGRNLWTIMKHSDNIDPESNFATSVRYAGIEGTSLPATRTFGFNINCRFK</sequence>
<evidence type="ECO:0000256" key="6">
    <source>
        <dbReference type="ARBA" id="ARBA00022729"/>
    </source>
</evidence>
<evidence type="ECO:0000256" key="2">
    <source>
        <dbReference type="ARBA" id="ARBA00022448"/>
    </source>
</evidence>
<dbReference type="GO" id="GO:0015344">
    <property type="term" value="F:siderophore uptake transmembrane transporter activity"/>
    <property type="evidence" value="ECO:0007669"/>
    <property type="project" value="TreeGrafter"/>
</dbReference>
<organism evidence="14 15">
    <name type="scientific">Dinghuibacter silviterrae</name>
    <dbReference type="NCBI Taxonomy" id="1539049"/>
    <lineage>
        <taxon>Bacteria</taxon>
        <taxon>Pseudomonadati</taxon>
        <taxon>Bacteroidota</taxon>
        <taxon>Chitinophagia</taxon>
        <taxon>Chitinophagales</taxon>
        <taxon>Chitinophagaceae</taxon>
        <taxon>Dinghuibacter</taxon>
    </lineage>
</organism>
<dbReference type="InterPro" id="IPR011662">
    <property type="entry name" value="Secretin/TonB_short_N"/>
</dbReference>
<evidence type="ECO:0000256" key="8">
    <source>
        <dbReference type="ARBA" id="ARBA00023065"/>
    </source>
</evidence>
<dbReference type="Pfam" id="PF07715">
    <property type="entry name" value="Plug"/>
    <property type="match status" value="1"/>
</dbReference>
<keyword evidence="5 11" id="KW-0812">Transmembrane</keyword>
<comment type="subcellular location">
    <subcellularLocation>
        <location evidence="1 11">Cell outer membrane</location>
        <topology evidence="1 11">Multi-pass membrane protein</topology>
    </subcellularLocation>
</comment>
<dbReference type="Gene3D" id="2.170.130.10">
    <property type="entry name" value="TonB-dependent receptor, plug domain"/>
    <property type="match status" value="1"/>
</dbReference>
<evidence type="ECO:0000256" key="1">
    <source>
        <dbReference type="ARBA" id="ARBA00004571"/>
    </source>
</evidence>
<dbReference type="Proteomes" id="UP000294498">
    <property type="component" value="Unassembled WGS sequence"/>
</dbReference>
<keyword evidence="8" id="KW-0406">Ion transport</keyword>
<keyword evidence="6" id="KW-0732">Signal</keyword>
<gene>
    <name evidence="14" type="ORF">EDB95_4518</name>
</gene>
<evidence type="ECO:0000256" key="9">
    <source>
        <dbReference type="ARBA" id="ARBA00023136"/>
    </source>
</evidence>
<evidence type="ECO:0000313" key="15">
    <source>
        <dbReference type="Proteomes" id="UP000294498"/>
    </source>
</evidence>
<keyword evidence="9 11" id="KW-0472">Membrane</keyword>
<evidence type="ECO:0000256" key="5">
    <source>
        <dbReference type="ARBA" id="ARBA00022692"/>
    </source>
</evidence>
<keyword evidence="15" id="KW-1185">Reference proteome</keyword>
<dbReference type="Pfam" id="PF07660">
    <property type="entry name" value="STN"/>
    <property type="match status" value="1"/>
</dbReference>
<comment type="caution">
    <text evidence="14">The sequence shown here is derived from an EMBL/GenBank/DDBJ whole genome shotgun (WGS) entry which is preliminary data.</text>
</comment>
<dbReference type="InterPro" id="IPR008969">
    <property type="entry name" value="CarboxyPept-like_regulatory"/>
</dbReference>
<feature type="domain" description="Secretin/TonB short N-terminal" evidence="12">
    <location>
        <begin position="77"/>
        <end position="120"/>
    </location>
</feature>
<keyword evidence="3 11" id="KW-1134">Transmembrane beta strand</keyword>
<dbReference type="InterPro" id="IPR036942">
    <property type="entry name" value="Beta-barrel_TonB_sf"/>
</dbReference>
<comment type="similarity">
    <text evidence="11">Belongs to the TonB-dependent receptor family.</text>
</comment>
<dbReference type="InterPro" id="IPR023997">
    <property type="entry name" value="TonB-dep_OMP_SusC/RagA_CS"/>
</dbReference>
<name>A0A4V3GKS0_9BACT</name>
<dbReference type="PANTHER" id="PTHR32552">
    <property type="entry name" value="FERRICHROME IRON RECEPTOR-RELATED"/>
    <property type="match status" value="1"/>
</dbReference>
<evidence type="ECO:0000313" key="14">
    <source>
        <dbReference type="EMBL" id="TDW96682.1"/>
    </source>
</evidence>
<evidence type="ECO:0000256" key="10">
    <source>
        <dbReference type="ARBA" id="ARBA00023237"/>
    </source>
</evidence>
<evidence type="ECO:0000256" key="4">
    <source>
        <dbReference type="ARBA" id="ARBA00022496"/>
    </source>
</evidence>
<evidence type="ECO:0000256" key="7">
    <source>
        <dbReference type="ARBA" id="ARBA00023004"/>
    </source>
</evidence>
<dbReference type="SUPFAM" id="SSF49464">
    <property type="entry name" value="Carboxypeptidase regulatory domain-like"/>
    <property type="match status" value="1"/>
</dbReference>
<accession>A0A4V3GKS0</accession>
<dbReference type="InterPro" id="IPR037066">
    <property type="entry name" value="Plug_dom_sf"/>
</dbReference>
<dbReference type="Pfam" id="PF13715">
    <property type="entry name" value="CarbopepD_reg_2"/>
    <property type="match status" value="1"/>
</dbReference>
<evidence type="ECO:0000256" key="3">
    <source>
        <dbReference type="ARBA" id="ARBA00022452"/>
    </source>
</evidence>
<dbReference type="AlphaFoldDB" id="A0A4V3GKS0"/>
<dbReference type="GO" id="GO:0009279">
    <property type="term" value="C:cell outer membrane"/>
    <property type="evidence" value="ECO:0007669"/>
    <property type="project" value="UniProtKB-SubCell"/>
</dbReference>
<dbReference type="InterPro" id="IPR039426">
    <property type="entry name" value="TonB-dep_rcpt-like"/>
</dbReference>
<dbReference type="Gene3D" id="2.60.40.1120">
    <property type="entry name" value="Carboxypeptidase-like, regulatory domain"/>
    <property type="match status" value="1"/>
</dbReference>
<dbReference type="EMBL" id="SODV01000002">
    <property type="protein sequence ID" value="TDW96682.1"/>
    <property type="molecule type" value="Genomic_DNA"/>
</dbReference>
<keyword evidence="2 11" id="KW-0813">Transport</keyword>
<evidence type="ECO:0000256" key="11">
    <source>
        <dbReference type="PROSITE-ProRule" id="PRU01360"/>
    </source>
</evidence>
<keyword evidence="4" id="KW-0410">Iron transport</keyword>
<dbReference type="InterPro" id="IPR023996">
    <property type="entry name" value="TonB-dep_OMP_SusC/RagA"/>
</dbReference>
<dbReference type="NCBIfam" id="TIGR04056">
    <property type="entry name" value="OMP_RagA_SusC"/>
    <property type="match status" value="1"/>
</dbReference>
<dbReference type="PROSITE" id="PS52016">
    <property type="entry name" value="TONB_DEPENDENT_REC_3"/>
    <property type="match status" value="1"/>
</dbReference>
<dbReference type="SUPFAM" id="SSF56935">
    <property type="entry name" value="Porins"/>
    <property type="match status" value="1"/>
</dbReference>
<evidence type="ECO:0000259" key="13">
    <source>
        <dbReference type="Pfam" id="PF07715"/>
    </source>
</evidence>
<protein>
    <submittedName>
        <fullName evidence="14">TonB-linked SusC/RagA family outer membrane protein</fullName>
    </submittedName>
</protein>
<feature type="domain" description="TonB-dependent receptor plug" evidence="13">
    <location>
        <begin position="228"/>
        <end position="350"/>
    </location>
</feature>
<evidence type="ECO:0000259" key="12">
    <source>
        <dbReference type="Pfam" id="PF07660"/>
    </source>
</evidence>